<keyword evidence="3" id="KW-1185">Reference proteome</keyword>
<dbReference type="AlphaFoldDB" id="A0A0D0YUC3"/>
<dbReference type="PATRIC" id="fig|1335616.4.peg.1553"/>
<dbReference type="RefSeq" id="WP_044011246.1">
    <property type="nucleotide sequence ID" value="NZ_AWTT01000043.1"/>
</dbReference>
<dbReference type="Proteomes" id="UP000032279">
    <property type="component" value="Unassembled WGS sequence"/>
</dbReference>
<protein>
    <submittedName>
        <fullName evidence="2">Uncharacterized protein</fullName>
    </submittedName>
</protein>
<accession>A0A0D0YUC3</accession>
<proteinExistence type="predicted"/>
<name>A0A0D0YUC3_9LACO</name>
<evidence type="ECO:0000256" key="1">
    <source>
        <dbReference type="SAM" id="Coils"/>
    </source>
</evidence>
<reference evidence="2 3" key="1">
    <citation type="submission" date="2013-08" db="EMBL/GenBank/DDBJ databases">
        <title>Lactobacillus wasatchii sp. WDC04, a late gas producing bacteria isolated from aged chedder cheese.</title>
        <authorList>
            <person name="Oberg C.J."/>
            <person name="Culumber M."/>
            <person name="McMahon D.J."/>
            <person name="Broadbent J.R."/>
            <person name="Oberg T.S."/>
            <person name="Ortaki F."/>
        </authorList>
    </citation>
    <scope>NUCLEOTIDE SEQUENCE [LARGE SCALE GENOMIC DNA]</scope>
    <source>
        <strain evidence="2 3">WDC04</strain>
    </source>
</reference>
<dbReference type="STRING" id="1335616.WDC_1545"/>
<organism evidence="2 3">
    <name type="scientific">Paucilactobacillus wasatchensis</name>
    <dbReference type="NCBI Taxonomy" id="1335616"/>
    <lineage>
        <taxon>Bacteria</taxon>
        <taxon>Bacillati</taxon>
        <taxon>Bacillota</taxon>
        <taxon>Bacilli</taxon>
        <taxon>Lactobacillales</taxon>
        <taxon>Lactobacillaceae</taxon>
        <taxon>Paucilactobacillus</taxon>
    </lineage>
</organism>
<sequence>MNELEYERTIEQLGNLREQLRQLEDVDYMTATYKGYSSSGLTLEEITDQITEINESINIVETRLEEDTEQYK</sequence>
<evidence type="ECO:0000313" key="3">
    <source>
        <dbReference type="Proteomes" id="UP000032279"/>
    </source>
</evidence>
<keyword evidence="1" id="KW-0175">Coiled coil</keyword>
<evidence type="ECO:0000313" key="2">
    <source>
        <dbReference type="EMBL" id="KIS02869.1"/>
    </source>
</evidence>
<gene>
    <name evidence="2" type="ORF">WDC_1545</name>
</gene>
<comment type="caution">
    <text evidence="2">The sequence shown here is derived from an EMBL/GenBank/DDBJ whole genome shotgun (WGS) entry which is preliminary data.</text>
</comment>
<feature type="coiled-coil region" evidence="1">
    <location>
        <begin position="6"/>
        <end position="63"/>
    </location>
</feature>
<dbReference type="OrthoDB" id="2322427at2"/>
<dbReference type="EMBL" id="AWTT01000043">
    <property type="protein sequence ID" value="KIS02869.1"/>
    <property type="molecule type" value="Genomic_DNA"/>
</dbReference>